<accession>A0ABM9WSQ2</accession>
<comment type="catalytic activity">
    <reaction evidence="8">
        <text>L-histidyl-[protein] + UTP = N(tele)-(5'-uridylyl)-L-histidyl-[protein] + diphosphate</text>
        <dbReference type="Rhea" id="RHEA:83891"/>
        <dbReference type="Rhea" id="RHEA-COMP:9745"/>
        <dbReference type="Rhea" id="RHEA-COMP:20239"/>
        <dbReference type="ChEBI" id="CHEBI:29979"/>
        <dbReference type="ChEBI" id="CHEBI:33019"/>
        <dbReference type="ChEBI" id="CHEBI:46398"/>
        <dbReference type="ChEBI" id="CHEBI:233474"/>
    </reaction>
</comment>
<name>A0ABM9WSQ2_VIBAE</name>
<dbReference type="Proteomes" id="UP000242664">
    <property type="component" value="Unassembled WGS sequence"/>
</dbReference>
<comment type="catalytic activity">
    <reaction evidence="8">
        <text>L-threonyl-[protein] + ATP = 3-O-(5'-adenylyl)-L-threonyl-[protein] + diphosphate</text>
        <dbReference type="Rhea" id="RHEA:54292"/>
        <dbReference type="Rhea" id="RHEA-COMP:11060"/>
        <dbReference type="Rhea" id="RHEA-COMP:13847"/>
        <dbReference type="ChEBI" id="CHEBI:30013"/>
        <dbReference type="ChEBI" id="CHEBI:30616"/>
        <dbReference type="ChEBI" id="CHEBI:33019"/>
        <dbReference type="ChEBI" id="CHEBI:138113"/>
        <dbReference type="EC" id="2.7.7.108"/>
    </reaction>
</comment>
<evidence type="ECO:0000313" key="10">
    <source>
        <dbReference type="Proteomes" id="UP000242664"/>
    </source>
</evidence>
<feature type="active site" description="Proton acceptor" evidence="8">
    <location>
        <position position="270"/>
    </location>
</feature>
<organism evidence="9 10">
    <name type="scientific">Vibrio antiquarius (strain Ex25)</name>
    <dbReference type="NCBI Taxonomy" id="150340"/>
    <lineage>
        <taxon>Bacteria</taxon>
        <taxon>Pseudomonadati</taxon>
        <taxon>Pseudomonadota</taxon>
        <taxon>Gammaproteobacteria</taxon>
        <taxon>Vibrionales</taxon>
        <taxon>Vibrionaceae</taxon>
        <taxon>Vibrio</taxon>
        <taxon>Vibrio diabolicus subgroup</taxon>
    </lineage>
</organism>
<comment type="catalytic activity">
    <reaction evidence="8">
        <text>L-seryl-[protein] + ATP = 3-O-(5'-adenylyl)-L-seryl-[protein] + diphosphate</text>
        <dbReference type="Rhea" id="RHEA:58120"/>
        <dbReference type="Rhea" id="RHEA-COMP:9863"/>
        <dbReference type="Rhea" id="RHEA-COMP:15073"/>
        <dbReference type="ChEBI" id="CHEBI:29999"/>
        <dbReference type="ChEBI" id="CHEBI:30616"/>
        <dbReference type="ChEBI" id="CHEBI:33019"/>
        <dbReference type="ChEBI" id="CHEBI:142516"/>
        <dbReference type="EC" id="2.7.7.108"/>
    </reaction>
</comment>
<feature type="binding site" evidence="8">
    <location>
        <position position="111"/>
    </location>
    <ligand>
        <name>ATP</name>
        <dbReference type="ChEBI" id="CHEBI:30616"/>
    </ligand>
</feature>
<comment type="catalytic activity">
    <reaction evidence="8">
        <text>L-tyrosyl-[protein] + ATP = O-(5'-adenylyl)-L-tyrosyl-[protein] + diphosphate</text>
        <dbReference type="Rhea" id="RHEA:54288"/>
        <dbReference type="Rhea" id="RHEA-COMP:10136"/>
        <dbReference type="Rhea" id="RHEA-COMP:13846"/>
        <dbReference type="ChEBI" id="CHEBI:30616"/>
        <dbReference type="ChEBI" id="CHEBI:33019"/>
        <dbReference type="ChEBI" id="CHEBI:46858"/>
        <dbReference type="ChEBI" id="CHEBI:83624"/>
        <dbReference type="EC" id="2.7.7.108"/>
    </reaction>
</comment>
<comment type="catalytic activity">
    <reaction evidence="8">
        <text>L-tyrosyl-[protein] + UTP = O-(5'-uridylyl)-L-tyrosyl-[protein] + diphosphate</text>
        <dbReference type="Rhea" id="RHEA:83887"/>
        <dbReference type="Rhea" id="RHEA-COMP:10136"/>
        <dbReference type="Rhea" id="RHEA-COMP:20238"/>
        <dbReference type="ChEBI" id="CHEBI:33019"/>
        <dbReference type="ChEBI" id="CHEBI:46398"/>
        <dbReference type="ChEBI" id="CHEBI:46858"/>
        <dbReference type="ChEBI" id="CHEBI:90602"/>
    </reaction>
</comment>
<evidence type="ECO:0000256" key="8">
    <source>
        <dbReference type="HAMAP-Rule" id="MF_00692"/>
    </source>
</evidence>
<feature type="binding site" evidence="8">
    <location>
        <position position="108"/>
    </location>
    <ligand>
        <name>ATP</name>
        <dbReference type="ChEBI" id="CHEBI:30616"/>
    </ligand>
</feature>
<dbReference type="NCBIfam" id="NF000658">
    <property type="entry name" value="PRK00029.1"/>
    <property type="match status" value="1"/>
</dbReference>
<feature type="binding site" evidence="8">
    <location>
        <position position="280"/>
    </location>
    <ligand>
        <name>Mg(2+)</name>
        <dbReference type="ChEBI" id="CHEBI:18420"/>
    </ligand>
</feature>
<evidence type="ECO:0000256" key="3">
    <source>
        <dbReference type="ARBA" id="ARBA00022695"/>
    </source>
</evidence>
<evidence type="ECO:0000256" key="5">
    <source>
        <dbReference type="ARBA" id="ARBA00022741"/>
    </source>
</evidence>
<dbReference type="InterPro" id="IPR003846">
    <property type="entry name" value="SelO"/>
</dbReference>
<feature type="binding site" evidence="8">
    <location>
        <position position="194"/>
    </location>
    <ligand>
        <name>ATP</name>
        <dbReference type="ChEBI" id="CHEBI:30616"/>
    </ligand>
</feature>
<evidence type="ECO:0000256" key="4">
    <source>
        <dbReference type="ARBA" id="ARBA00022723"/>
    </source>
</evidence>
<feature type="binding site" evidence="8">
    <location>
        <position position="110"/>
    </location>
    <ligand>
        <name>ATP</name>
        <dbReference type="ChEBI" id="CHEBI:30616"/>
    </ligand>
</feature>
<evidence type="ECO:0000256" key="6">
    <source>
        <dbReference type="ARBA" id="ARBA00022840"/>
    </source>
</evidence>
<dbReference type="PANTHER" id="PTHR32057">
    <property type="entry name" value="PROTEIN ADENYLYLTRANSFERASE SELO, MITOCHONDRIAL"/>
    <property type="match status" value="1"/>
</dbReference>
<keyword evidence="7 8" id="KW-0460">Magnesium</keyword>
<comment type="function">
    <text evidence="8">Nucleotidyltransferase involved in the post-translational modification of proteins. It can catalyze the addition of adenosine monophosphate (AMP) or uridine monophosphate (UMP) to a protein, resulting in modifications known as AMPylation and UMPylation.</text>
</comment>
<keyword evidence="8" id="KW-0464">Manganese</keyword>
<dbReference type="Pfam" id="PF02696">
    <property type="entry name" value="SelO"/>
    <property type="match status" value="1"/>
</dbReference>
<feature type="binding site" evidence="8">
    <location>
        <position position="271"/>
    </location>
    <ligand>
        <name>Mg(2+)</name>
        <dbReference type="ChEBI" id="CHEBI:18420"/>
    </ligand>
</feature>
<evidence type="ECO:0000313" key="9">
    <source>
        <dbReference type="EMBL" id="EDN56404.1"/>
    </source>
</evidence>
<dbReference type="HAMAP" id="MF_00692">
    <property type="entry name" value="SelO"/>
    <property type="match status" value="1"/>
</dbReference>
<feature type="binding site" evidence="8">
    <location>
        <position position="143"/>
    </location>
    <ligand>
        <name>ATP</name>
        <dbReference type="ChEBI" id="CHEBI:30616"/>
    </ligand>
</feature>
<evidence type="ECO:0000256" key="7">
    <source>
        <dbReference type="ARBA" id="ARBA00022842"/>
    </source>
</evidence>
<dbReference type="EC" id="2.7.7.108" evidence="8"/>
<keyword evidence="5 8" id="KW-0547">Nucleotide-binding</keyword>
<dbReference type="EMBL" id="DS267837">
    <property type="protein sequence ID" value="EDN56404.1"/>
    <property type="molecule type" value="Genomic_DNA"/>
</dbReference>
<evidence type="ECO:0000256" key="1">
    <source>
        <dbReference type="ARBA" id="ARBA00009747"/>
    </source>
</evidence>
<proteinExistence type="inferred from homology"/>
<feature type="binding site" evidence="8">
    <location>
        <position position="201"/>
    </location>
    <ligand>
        <name>ATP</name>
        <dbReference type="ChEBI" id="CHEBI:30616"/>
    </ligand>
</feature>
<evidence type="ECO:0000256" key="2">
    <source>
        <dbReference type="ARBA" id="ARBA00022679"/>
    </source>
</evidence>
<dbReference type="PANTHER" id="PTHR32057:SF14">
    <property type="entry name" value="PROTEIN ADENYLYLTRANSFERASE SELO, MITOCHONDRIAL"/>
    <property type="match status" value="1"/>
</dbReference>
<feature type="binding site" evidence="8">
    <location>
        <position position="280"/>
    </location>
    <ligand>
        <name>ATP</name>
        <dbReference type="ChEBI" id="CHEBI:30616"/>
    </ligand>
</feature>
<gene>
    <name evidence="8" type="primary">ydiU</name>
    <name evidence="8" type="synonym">selO</name>
    <name evidence="9" type="ORF">VEx25_0602</name>
</gene>
<keyword evidence="2 8" id="KW-0808">Transferase</keyword>
<comment type="similarity">
    <text evidence="1 8">Belongs to the SELO family.</text>
</comment>
<dbReference type="EC" id="2.7.7.-" evidence="8"/>
<protein>
    <recommendedName>
        <fullName evidence="8">Protein nucleotidyltransferase YdiU</fullName>
        <ecNumber evidence="8">2.7.7.-</ecNumber>
    </recommendedName>
    <alternativeName>
        <fullName evidence="8">Protein adenylyltransferase YdiU</fullName>
        <ecNumber evidence="8">2.7.7.108</ecNumber>
    </alternativeName>
    <alternativeName>
        <fullName evidence="8">Protein uridylyltransferase YdiU</fullName>
        <ecNumber evidence="8">2.7.7.-</ecNumber>
    </alternativeName>
</protein>
<keyword evidence="4 8" id="KW-0479">Metal-binding</keyword>
<keyword evidence="10" id="KW-1185">Reference proteome</keyword>
<feature type="binding site" evidence="8">
    <location>
        <position position="144"/>
    </location>
    <ligand>
        <name>ATP</name>
        <dbReference type="ChEBI" id="CHEBI:30616"/>
    </ligand>
</feature>
<keyword evidence="6 8" id="KW-0067">ATP-binding</keyword>
<sequence length="509" mass="58466">MTVTFTRILTAVLLFIKEPHMSIWQRVSFTHRFSQLPSAFYTLVEPQPLDNTRWVAWNGEFAQQFGLPAEQSDELLAVFSGQSEFEPFRPLAMKYAGHQFGVYNPDLGDGRGLLLAEIEHQDGTWFDIHLKGAGLTPYSRMGDGRAVLRSTIREYLCSEAMVGLGIPTTRALGMMVSDTPVYREKTEFGAMLIRMAETHVRFGHFEHFFYTNQLAEQKLLADKVIEWHFADCASAEKPYAAMFGEIVQKTADMIAYWQAYGFAHGVMNTDNMSILGQTFDYGPFGFLDDYEPGYICNHSDYQGRYAFDQQPRIALWNLSALAHALSPLVEREDLEASLSQFEVRLSQQFSRLMREKLGLKTKIAEDGRLFEAMFELLHQNNTDYTRFFRTLSNLDTDSSQAVIDLFLDREAARAWLDLYLARCELEVDELGELISAEQRCEQMRQANPKYILRNYLAQLAIDKAEEGDFSELHRLAELLKRPFDEQPEFDDYAKLPPEWGKKMEISCSS</sequence>
<comment type="catalytic activity">
    <reaction evidence="8">
        <text>L-seryl-[protein] + UTP = O-(5'-uridylyl)-L-seryl-[protein] + diphosphate</text>
        <dbReference type="Rhea" id="RHEA:64604"/>
        <dbReference type="Rhea" id="RHEA-COMP:9863"/>
        <dbReference type="Rhea" id="RHEA-COMP:16635"/>
        <dbReference type="ChEBI" id="CHEBI:29999"/>
        <dbReference type="ChEBI" id="CHEBI:33019"/>
        <dbReference type="ChEBI" id="CHEBI:46398"/>
        <dbReference type="ChEBI" id="CHEBI:156051"/>
    </reaction>
</comment>
<keyword evidence="3 8" id="KW-0548">Nucleotidyltransferase</keyword>
<feature type="binding site" evidence="8">
    <location>
        <position position="131"/>
    </location>
    <ligand>
        <name>ATP</name>
        <dbReference type="ChEBI" id="CHEBI:30616"/>
    </ligand>
</feature>
<comment type="cofactor">
    <cofactor evidence="8">
        <name>Mg(2+)</name>
        <dbReference type="ChEBI" id="CHEBI:18420"/>
    </cofactor>
    <cofactor evidence="8">
        <name>Mn(2+)</name>
        <dbReference type="ChEBI" id="CHEBI:29035"/>
    </cofactor>
</comment>
<reference evidence="10" key="1">
    <citation type="submission" date="2006-10" db="EMBL/GenBank/DDBJ databases">
        <authorList>
            <person name="Heidelberg J."/>
            <person name="Sebastian Y."/>
        </authorList>
    </citation>
    <scope>NUCLEOTIDE SEQUENCE [LARGE SCALE GENOMIC DNA]</scope>
    <source>
        <strain evidence="10">EX25</strain>
    </source>
</reference>